<accession>A0A409YBX2</accession>
<dbReference type="EMBL" id="NHTK01001310">
    <property type="protein sequence ID" value="PPR00483.1"/>
    <property type="molecule type" value="Genomic_DNA"/>
</dbReference>
<organism evidence="2 3">
    <name type="scientific">Panaeolus cyanescens</name>
    <dbReference type="NCBI Taxonomy" id="181874"/>
    <lineage>
        <taxon>Eukaryota</taxon>
        <taxon>Fungi</taxon>
        <taxon>Dikarya</taxon>
        <taxon>Basidiomycota</taxon>
        <taxon>Agaricomycotina</taxon>
        <taxon>Agaricomycetes</taxon>
        <taxon>Agaricomycetidae</taxon>
        <taxon>Agaricales</taxon>
        <taxon>Agaricineae</taxon>
        <taxon>Galeropsidaceae</taxon>
        <taxon>Panaeolus</taxon>
    </lineage>
</organism>
<dbReference type="Proteomes" id="UP000284842">
    <property type="component" value="Unassembled WGS sequence"/>
</dbReference>
<dbReference type="InParanoid" id="A0A409YBX2"/>
<name>A0A409YBX2_9AGAR</name>
<evidence type="ECO:0008006" key="4">
    <source>
        <dbReference type="Google" id="ProtNLM"/>
    </source>
</evidence>
<reference evidence="2 3" key="1">
    <citation type="journal article" date="2018" name="Evol. Lett.">
        <title>Horizontal gene cluster transfer increased hallucinogenic mushroom diversity.</title>
        <authorList>
            <person name="Reynolds H.T."/>
            <person name="Vijayakumar V."/>
            <person name="Gluck-Thaler E."/>
            <person name="Korotkin H.B."/>
            <person name="Matheny P.B."/>
            <person name="Slot J.C."/>
        </authorList>
    </citation>
    <scope>NUCLEOTIDE SEQUENCE [LARGE SCALE GENOMIC DNA]</scope>
    <source>
        <strain evidence="2 3">2629</strain>
    </source>
</reference>
<comment type="caution">
    <text evidence="2">The sequence shown here is derived from an EMBL/GenBank/DDBJ whole genome shotgun (WGS) entry which is preliminary data.</text>
</comment>
<evidence type="ECO:0000313" key="2">
    <source>
        <dbReference type="EMBL" id="PPR00483.1"/>
    </source>
</evidence>
<dbReference type="AlphaFoldDB" id="A0A409YBX2"/>
<proteinExistence type="predicted"/>
<dbReference type="OrthoDB" id="3262423at2759"/>
<dbReference type="Gene3D" id="2.60.40.640">
    <property type="match status" value="1"/>
</dbReference>
<feature type="compositionally biased region" description="Low complexity" evidence="1">
    <location>
        <begin position="261"/>
        <end position="308"/>
    </location>
</feature>
<gene>
    <name evidence="2" type="ORF">CVT24_004538</name>
</gene>
<protein>
    <recommendedName>
        <fullName evidence="4">Arrestin-like N-terminal domain-containing protein</fullName>
    </recommendedName>
</protein>
<evidence type="ECO:0000313" key="3">
    <source>
        <dbReference type="Proteomes" id="UP000284842"/>
    </source>
</evidence>
<evidence type="ECO:0000256" key="1">
    <source>
        <dbReference type="SAM" id="MobiDB-lite"/>
    </source>
</evidence>
<feature type="compositionally biased region" description="Low complexity" evidence="1">
    <location>
        <begin position="660"/>
        <end position="677"/>
    </location>
</feature>
<feature type="region of interest" description="Disordered" evidence="1">
    <location>
        <begin position="655"/>
        <end position="677"/>
    </location>
</feature>
<keyword evidence="3" id="KW-1185">Reference proteome</keyword>
<dbReference type="InterPro" id="IPR014752">
    <property type="entry name" value="Arrestin-like_C"/>
</dbReference>
<sequence length="677" mass="72117">MPQSQSQGPYTNSSLSRILQRTGSSLSLQLNLAARRSSRSLFQTLTHQENNSTLSVGTTCTALPLYSRSETVPAPPYAYAYCEGAQAHRRSSIVPPYPNSHQVDTYSFPVRTSSSTSAKPWVTMHLYSPRAKAIASGGRPAQPRVYGGQLMQGLVEFNIEKPMTVHEVKVQVKGRIIMGANANSHHTFLSHTFSVWNRGLGDPRKAKTSLGNYEFPVSVPFPTDINRRSDHLNPAADSAGGAGGGVGLDPVAGDGHIGLHSPTSSSSSSRLSSSSSSSTLQNGAQAQASTSASTTSSTSASASVSESQVNTPGLRLGCGTSLPPSFLENEMTVTVQYEVNLLVTHGMFRSETKITAPVTFIPTITPPPVPLERRLVYEAAHASARGSDSANHLRHGVMTPGPSVDPTGWFALPSKTLSGYHIVGGTKKDVKVKCELFIAQPLSYTNTSFIPCFLSLSSDSTHALDVLCTPSPSSAPTSSSSFSFSSPPPSSSSSITPHPQLKVHLLRKLTHPTHDMTQNAHNTAYMVTLDMYNCASVAVVKDVQHVTVGTRVAEAVWKWCDPTTVTKSVEESAMRRWMVGEIHFPRGAGGGGGLVTSSTCSFFSVEYFVQMTAVNVNDSSFVFEDTNEDDGVIVSQLVEIASTYASEGPVPVPFMRPNRTSYSTSTTTAAASGSAQV</sequence>
<feature type="region of interest" description="Disordered" evidence="1">
    <location>
        <begin position="225"/>
        <end position="316"/>
    </location>
</feature>
<feature type="region of interest" description="Disordered" evidence="1">
    <location>
        <begin position="478"/>
        <end position="497"/>
    </location>
</feature>